<dbReference type="Gene3D" id="3.30.450.20">
    <property type="entry name" value="PAS domain"/>
    <property type="match status" value="1"/>
</dbReference>
<dbReference type="SUPFAM" id="SSF55874">
    <property type="entry name" value="ATPase domain of HSP90 chaperone/DNA topoisomerase II/histidine kinase"/>
    <property type="match status" value="1"/>
</dbReference>
<keyword evidence="12" id="KW-1185">Reference proteome</keyword>
<keyword evidence="4" id="KW-0808">Transferase</keyword>
<dbReference type="CDD" id="cd18774">
    <property type="entry name" value="PDC2_HK_sensor"/>
    <property type="match status" value="1"/>
</dbReference>
<dbReference type="Pfam" id="PF02518">
    <property type="entry name" value="HATPase_c"/>
    <property type="match status" value="1"/>
</dbReference>
<evidence type="ECO:0000256" key="4">
    <source>
        <dbReference type="ARBA" id="ARBA00022679"/>
    </source>
</evidence>
<dbReference type="InterPro" id="IPR036890">
    <property type="entry name" value="HATPase_C_sf"/>
</dbReference>
<dbReference type="Pfam" id="PF00512">
    <property type="entry name" value="HisKA"/>
    <property type="match status" value="1"/>
</dbReference>
<dbReference type="CDD" id="cd00082">
    <property type="entry name" value="HisKA"/>
    <property type="match status" value="1"/>
</dbReference>
<gene>
    <name evidence="11" type="ORF">SAMN02745216_04552</name>
</gene>
<feature type="transmembrane region" description="Helical" evidence="9">
    <location>
        <begin position="259"/>
        <end position="280"/>
    </location>
</feature>
<dbReference type="PRINTS" id="PR00344">
    <property type="entry name" value="BCTRLSENSOR"/>
</dbReference>
<evidence type="ECO:0000256" key="5">
    <source>
        <dbReference type="ARBA" id="ARBA00022741"/>
    </source>
</evidence>
<comment type="catalytic activity">
    <reaction evidence="1">
        <text>ATP + protein L-histidine = ADP + protein N-phospho-L-histidine.</text>
        <dbReference type="EC" id="2.7.13.3"/>
    </reaction>
</comment>
<evidence type="ECO:0000313" key="12">
    <source>
        <dbReference type="Proteomes" id="UP000183994"/>
    </source>
</evidence>
<dbReference type="PANTHER" id="PTHR43065">
    <property type="entry name" value="SENSOR HISTIDINE KINASE"/>
    <property type="match status" value="1"/>
</dbReference>
<dbReference type="SUPFAM" id="SSF47384">
    <property type="entry name" value="Homodimeric domain of signal transducing histidine kinase"/>
    <property type="match status" value="1"/>
</dbReference>
<dbReference type="InterPro" id="IPR003594">
    <property type="entry name" value="HATPase_dom"/>
</dbReference>
<accession>A0A1M6XK70</accession>
<dbReference type="Gene3D" id="3.30.565.10">
    <property type="entry name" value="Histidine kinase-like ATPase, C-terminal domain"/>
    <property type="match status" value="1"/>
</dbReference>
<dbReference type="GO" id="GO:0005524">
    <property type="term" value="F:ATP binding"/>
    <property type="evidence" value="ECO:0007669"/>
    <property type="project" value="UniProtKB-KW"/>
</dbReference>
<evidence type="ECO:0000256" key="8">
    <source>
        <dbReference type="ARBA" id="ARBA00023012"/>
    </source>
</evidence>
<dbReference type="EC" id="2.7.13.3" evidence="2"/>
<dbReference type="SMART" id="SM00387">
    <property type="entry name" value="HATPase_c"/>
    <property type="match status" value="1"/>
</dbReference>
<evidence type="ECO:0000256" key="6">
    <source>
        <dbReference type="ARBA" id="ARBA00022777"/>
    </source>
</evidence>
<dbReference type="InterPro" id="IPR003661">
    <property type="entry name" value="HisK_dim/P_dom"/>
</dbReference>
<evidence type="ECO:0000256" key="3">
    <source>
        <dbReference type="ARBA" id="ARBA00022553"/>
    </source>
</evidence>
<dbReference type="SMART" id="SM00388">
    <property type="entry name" value="HisKA"/>
    <property type="match status" value="1"/>
</dbReference>
<evidence type="ECO:0000313" key="11">
    <source>
        <dbReference type="EMBL" id="SHL06351.1"/>
    </source>
</evidence>
<dbReference type="EMBL" id="FQZU01000043">
    <property type="protein sequence ID" value="SHL06351.1"/>
    <property type="molecule type" value="Genomic_DNA"/>
</dbReference>
<dbReference type="GO" id="GO:0000155">
    <property type="term" value="F:phosphorelay sensor kinase activity"/>
    <property type="evidence" value="ECO:0007669"/>
    <property type="project" value="InterPro"/>
</dbReference>
<evidence type="ECO:0000256" key="7">
    <source>
        <dbReference type="ARBA" id="ARBA00022840"/>
    </source>
</evidence>
<dbReference type="Gene3D" id="1.10.287.130">
    <property type="match status" value="1"/>
</dbReference>
<name>A0A1M6XK70_9BACT</name>
<dbReference type="PROSITE" id="PS50109">
    <property type="entry name" value="HIS_KIN"/>
    <property type="match status" value="1"/>
</dbReference>
<evidence type="ECO:0000256" key="1">
    <source>
        <dbReference type="ARBA" id="ARBA00000085"/>
    </source>
</evidence>
<keyword evidence="9" id="KW-0472">Membrane</keyword>
<dbReference type="AlphaFoldDB" id="A0A1M6XK70"/>
<keyword evidence="8" id="KW-0902">Two-component regulatory system</keyword>
<keyword evidence="6 11" id="KW-0418">Kinase</keyword>
<keyword evidence="5" id="KW-0547">Nucleotide-binding</keyword>
<evidence type="ECO:0000259" key="10">
    <source>
        <dbReference type="PROSITE" id="PS50109"/>
    </source>
</evidence>
<evidence type="ECO:0000256" key="9">
    <source>
        <dbReference type="SAM" id="Phobius"/>
    </source>
</evidence>
<dbReference type="InterPro" id="IPR004358">
    <property type="entry name" value="Sig_transdc_His_kin-like_C"/>
</dbReference>
<feature type="domain" description="Histidine kinase" evidence="10">
    <location>
        <begin position="318"/>
        <end position="545"/>
    </location>
</feature>
<dbReference type="STRING" id="1121393.SAMN02745216_04552"/>
<reference evidence="12" key="1">
    <citation type="submission" date="2016-11" db="EMBL/GenBank/DDBJ databases">
        <authorList>
            <person name="Varghese N."/>
            <person name="Submissions S."/>
        </authorList>
    </citation>
    <scope>NUCLEOTIDE SEQUENCE [LARGE SCALE GENOMIC DNA]</scope>
    <source>
        <strain evidence="12">DSM 16219</strain>
    </source>
</reference>
<sequence>MLITPLVPFVLAAAVAYEHFSISTKADAVARMERIVEDHAGLVDTFLKERKADLGFVAEAYGYESLSDQKTLSQVFRILQKESNAFLDLGVFDQAGVHVAYHGPYELAGKLYSDSQWFNQVRKNGSYVSDIFKGFRKVPHFVIAIAQKDEDRTWVLRATIDPYLFTEVVEKVRMGKTGEAYILNQEGMFQTSRRSGGYLMELDPEAENLLTQHHGAQSCILQDKNGSEYLYVATWLPSQPWLLVARQETSDTFADLNQAGFWVLIIALVGGAMISFLAFYMSNRIIARIQQADQEKSQLNQQLVVAGRLAEIGEMSSGFAHEINNPLQIIRAESALIDTIIPDLKKRGELQESEDSRDMEDSLEQIKKQVDRCASITSAILKFARQKDLTPQTIDLCETLPEVTHMIARKAELDGVALSLQTEPPPIRVNADPAQLQQVLLNLINNAIYAMVDRHGTAGGGELKLDCNREGDKAVIRVKDNGGGISQENMEKIFTPFFSTKPVGKGTGLGLSICYGIIEKMGGNITVNSEPGVGTEFVITLPAAG</sequence>
<dbReference type="InterPro" id="IPR036097">
    <property type="entry name" value="HisK_dim/P_sf"/>
</dbReference>
<keyword evidence="9" id="KW-0812">Transmembrane</keyword>
<organism evidence="11 12">
    <name type="scientific">Desulfatibacillum alkenivorans DSM 16219</name>
    <dbReference type="NCBI Taxonomy" id="1121393"/>
    <lineage>
        <taxon>Bacteria</taxon>
        <taxon>Pseudomonadati</taxon>
        <taxon>Thermodesulfobacteriota</taxon>
        <taxon>Desulfobacteria</taxon>
        <taxon>Desulfobacterales</taxon>
        <taxon>Desulfatibacillaceae</taxon>
        <taxon>Desulfatibacillum</taxon>
    </lineage>
</organism>
<keyword evidence="9" id="KW-1133">Transmembrane helix</keyword>
<keyword evidence="7" id="KW-0067">ATP-binding</keyword>
<proteinExistence type="predicted"/>
<dbReference type="Proteomes" id="UP000183994">
    <property type="component" value="Unassembled WGS sequence"/>
</dbReference>
<dbReference type="PANTHER" id="PTHR43065:SF10">
    <property type="entry name" value="PEROXIDE STRESS-ACTIVATED HISTIDINE KINASE MAK3"/>
    <property type="match status" value="1"/>
</dbReference>
<dbReference type="InterPro" id="IPR005467">
    <property type="entry name" value="His_kinase_dom"/>
</dbReference>
<evidence type="ECO:0000256" key="2">
    <source>
        <dbReference type="ARBA" id="ARBA00012438"/>
    </source>
</evidence>
<protein>
    <recommendedName>
        <fullName evidence="2">histidine kinase</fullName>
        <ecNumber evidence="2">2.7.13.3</ecNumber>
    </recommendedName>
</protein>
<keyword evidence="3" id="KW-0597">Phosphoprotein</keyword>